<dbReference type="PROSITE" id="PS51186">
    <property type="entry name" value="GNAT"/>
    <property type="match status" value="1"/>
</dbReference>
<dbReference type="CDD" id="cd04301">
    <property type="entry name" value="NAT_SF"/>
    <property type="match status" value="1"/>
</dbReference>
<keyword evidence="2" id="KW-0012">Acyltransferase</keyword>
<name>A0ABW4SE20_9BACL</name>
<dbReference type="EMBL" id="JBHUGI010000014">
    <property type="protein sequence ID" value="MFD1927616.1"/>
    <property type="molecule type" value="Genomic_DNA"/>
</dbReference>
<comment type="caution">
    <text evidence="2">The sequence shown here is derived from an EMBL/GenBank/DDBJ whole genome shotgun (WGS) entry which is preliminary data.</text>
</comment>
<evidence type="ECO:0000313" key="3">
    <source>
        <dbReference type="Proteomes" id="UP001597218"/>
    </source>
</evidence>
<organism evidence="2 3">
    <name type="scientific">Sporosarcina siberiensis</name>
    <dbReference type="NCBI Taxonomy" id="1365606"/>
    <lineage>
        <taxon>Bacteria</taxon>
        <taxon>Bacillati</taxon>
        <taxon>Bacillota</taxon>
        <taxon>Bacilli</taxon>
        <taxon>Bacillales</taxon>
        <taxon>Caryophanaceae</taxon>
        <taxon>Sporosarcina</taxon>
    </lineage>
</organism>
<dbReference type="InterPro" id="IPR016181">
    <property type="entry name" value="Acyl_CoA_acyltransferase"/>
</dbReference>
<dbReference type="InterPro" id="IPR000182">
    <property type="entry name" value="GNAT_dom"/>
</dbReference>
<dbReference type="Pfam" id="PF00583">
    <property type="entry name" value="Acetyltransf_1"/>
    <property type="match status" value="1"/>
</dbReference>
<dbReference type="Proteomes" id="UP001597218">
    <property type="component" value="Unassembled WGS sequence"/>
</dbReference>
<gene>
    <name evidence="2" type="ORF">ACFSFY_06000</name>
</gene>
<dbReference type="RefSeq" id="WP_381536275.1">
    <property type="nucleotide sequence ID" value="NZ_JBHUGI010000014.1"/>
</dbReference>
<keyword evidence="3" id="KW-1185">Reference proteome</keyword>
<dbReference type="Gene3D" id="3.40.630.30">
    <property type="match status" value="1"/>
</dbReference>
<dbReference type="EC" id="2.3.-.-" evidence="2"/>
<dbReference type="SUPFAM" id="SSF55729">
    <property type="entry name" value="Acyl-CoA N-acyltransferases (Nat)"/>
    <property type="match status" value="1"/>
</dbReference>
<keyword evidence="2" id="KW-0808">Transferase</keyword>
<reference evidence="3" key="1">
    <citation type="journal article" date="2019" name="Int. J. Syst. Evol. Microbiol.">
        <title>The Global Catalogue of Microorganisms (GCM) 10K type strain sequencing project: providing services to taxonomists for standard genome sequencing and annotation.</title>
        <authorList>
            <consortium name="The Broad Institute Genomics Platform"/>
            <consortium name="The Broad Institute Genome Sequencing Center for Infectious Disease"/>
            <person name="Wu L."/>
            <person name="Ma J."/>
        </authorList>
    </citation>
    <scope>NUCLEOTIDE SEQUENCE [LARGE SCALE GENOMIC DNA]</scope>
    <source>
        <strain evidence="3">CGMCC 4.7177</strain>
    </source>
</reference>
<sequence length="330" mass="37733">MIRFVQFEEKYIPQMAELLASRQMKERVRFEFLPERYENAEETAKVLREEASKPFTAGIVTLRFDEVIGYLLYEFKQNATRGRHVSVSYPSLAIKEGEQPRLVRLMYAEAGAEWVRNGYFEHVLFAPVGNDPIILELLEQSFRFDQRYAILSLNSYVAKSDGTARVNFREVTKNDSSLLQKMAPWNSIHQAAAPSWSPLTKESIDKVRKEYTALAVDDESTIWIAEQNSIPAAFHVYYPANAEGSIVTPENSAHLAAASTNVEMRGKGIGKAIADYCLGEMEEQGYKYIMADWHTPNPLASYFWPKLGFQSYMIRMVRKVDPRISWADGI</sequence>
<evidence type="ECO:0000313" key="2">
    <source>
        <dbReference type="EMBL" id="MFD1927616.1"/>
    </source>
</evidence>
<dbReference type="GO" id="GO:0016746">
    <property type="term" value="F:acyltransferase activity"/>
    <property type="evidence" value="ECO:0007669"/>
    <property type="project" value="UniProtKB-KW"/>
</dbReference>
<accession>A0ABW4SE20</accession>
<feature type="domain" description="N-acetyltransferase" evidence="1">
    <location>
        <begin position="166"/>
        <end position="330"/>
    </location>
</feature>
<protein>
    <submittedName>
        <fullName evidence="2">GNAT family N-acetyltransferase</fullName>
        <ecNumber evidence="2">2.3.-.-</ecNumber>
    </submittedName>
</protein>
<proteinExistence type="predicted"/>
<evidence type="ECO:0000259" key="1">
    <source>
        <dbReference type="PROSITE" id="PS51186"/>
    </source>
</evidence>